<evidence type="ECO:0000256" key="16">
    <source>
        <dbReference type="PROSITE-ProRule" id="PRU10141"/>
    </source>
</evidence>
<evidence type="ECO:0000256" key="7">
    <source>
        <dbReference type="ARBA" id="ARBA00022737"/>
    </source>
</evidence>
<dbReference type="PROSITE" id="PS00108">
    <property type="entry name" value="PROTEIN_KINASE_ST"/>
    <property type="match status" value="1"/>
</dbReference>
<evidence type="ECO:0000256" key="6">
    <source>
        <dbReference type="ARBA" id="ARBA00022729"/>
    </source>
</evidence>
<dbReference type="Gene3D" id="1.10.510.10">
    <property type="entry name" value="Transferase(Phosphotransferase) domain 1"/>
    <property type="match status" value="1"/>
</dbReference>
<dbReference type="Gene3D" id="3.30.200.20">
    <property type="entry name" value="Phosphorylase Kinase, domain 1"/>
    <property type="match status" value="1"/>
</dbReference>
<comment type="subcellular location">
    <subcellularLocation>
        <location evidence="1">Cell membrane</location>
        <topology evidence="1">Single-pass membrane protein</topology>
    </subcellularLocation>
</comment>
<dbReference type="Proteomes" id="UP000813463">
    <property type="component" value="Chromosome 4"/>
</dbReference>
<keyword evidence="4" id="KW-0808">Transferase</keyword>
<dbReference type="PROSITE" id="PS00107">
    <property type="entry name" value="PROTEIN_KINASE_ATP"/>
    <property type="match status" value="1"/>
</dbReference>
<feature type="region of interest" description="Disordered" evidence="17">
    <location>
        <begin position="613"/>
        <end position="632"/>
    </location>
</feature>
<dbReference type="InterPro" id="IPR001245">
    <property type="entry name" value="Ser-Thr/Tyr_kinase_cat_dom"/>
</dbReference>
<dbReference type="GO" id="GO:0005524">
    <property type="term" value="F:ATP binding"/>
    <property type="evidence" value="ECO:0007669"/>
    <property type="project" value="UniProtKB-UniRule"/>
</dbReference>
<keyword evidence="13" id="KW-0325">Glycoprotein</keyword>
<keyword evidence="12 18" id="KW-0472">Membrane</keyword>
<feature type="binding site" evidence="16">
    <location>
        <position position="352"/>
    </location>
    <ligand>
        <name>ATP</name>
        <dbReference type="ChEBI" id="CHEBI:30616"/>
    </ligand>
</feature>
<evidence type="ECO:0000256" key="8">
    <source>
        <dbReference type="ARBA" id="ARBA00022741"/>
    </source>
</evidence>
<evidence type="ECO:0000256" key="5">
    <source>
        <dbReference type="ARBA" id="ARBA00022692"/>
    </source>
</evidence>
<comment type="catalytic activity">
    <reaction evidence="14">
        <text>L-threonyl-[protein] + ATP = O-phospho-L-threonyl-[protein] + ADP + H(+)</text>
        <dbReference type="Rhea" id="RHEA:46608"/>
        <dbReference type="Rhea" id="RHEA-COMP:11060"/>
        <dbReference type="Rhea" id="RHEA-COMP:11605"/>
        <dbReference type="ChEBI" id="CHEBI:15378"/>
        <dbReference type="ChEBI" id="CHEBI:30013"/>
        <dbReference type="ChEBI" id="CHEBI:30616"/>
        <dbReference type="ChEBI" id="CHEBI:61977"/>
        <dbReference type="ChEBI" id="CHEBI:456216"/>
        <dbReference type="EC" id="2.7.11.1"/>
    </reaction>
</comment>
<dbReference type="PANTHER" id="PTHR47982:SF35">
    <property type="entry name" value="PROLINE-RICH RECEPTOR-LIKE PROTEIN KINASE PERK1-RELATED"/>
    <property type="match status" value="1"/>
</dbReference>
<organism evidence="22 23">
    <name type="scientific">Spinacia oleracea</name>
    <name type="common">Spinach</name>
    <dbReference type="NCBI Taxonomy" id="3562"/>
    <lineage>
        <taxon>Eukaryota</taxon>
        <taxon>Viridiplantae</taxon>
        <taxon>Streptophyta</taxon>
        <taxon>Embryophyta</taxon>
        <taxon>Tracheophyta</taxon>
        <taxon>Spermatophyta</taxon>
        <taxon>Magnoliopsida</taxon>
        <taxon>eudicotyledons</taxon>
        <taxon>Gunneridae</taxon>
        <taxon>Pentapetalae</taxon>
        <taxon>Caryophyllales</taxon>
        <taxon>Chenopodiaceae</taxon>
        <taxon>Chenopodioideae</taxon>
        <taxon>Anserineae</taxon>
        <taxon>Spinacia</taxon>
    </lineage>
</organism>
<evidence type="ECO:0000313" key="22">
    <source>
        <dbReference type="Proteomes" id="UP000813463"/>
    </source>
</evidence>
<name>A0A9R0ICQ1_SPIOL</name>
<dbReference type="InterPro" id="IPR008271">
    <property type="entry name" value="Ser/Thr_kinase_AS"/>
</dbReference>
<accession>A0A9R0ICQ1</accession>
<gene>
    <name evidence="23" type="primary">LOC110786625</name>
</gene>
<keyword evidence="9" id="KW-0418">Kinase</keyword>
<dbReference type="InterPro" id="IPR002902">
    <property type="entry name" value="GNK2"/>
</dbReference>
<keyword evidence="6 19" id="KW-0732">Signal</keyword>
<dbReference type="InterPro" id="IPR038408">
    <property type="entry name" value="GNK2_sf"/>
</dbReference>
<reference evidence="22" key="1">
    <citation type="journal article" date="2021" name="Nat. Commun.">
        <title>Genomic analyses provide insights into spinach domestication and the genetic basis of agronomic traits.</title>
        <authorList>
            <person name="Cai X."/>
            <person name="Sun X."/>
            <person name="Xu C."/>
            <person name="Sun H."/>
            <person name="Wang X."/>
            <person name="Ge C."/>
            <person name="Zhang Z."/>
            <person name="Wang Q."/>
            <person name="Fei Z."/>
            <person name="Jiao C."/>
            <person name="Wang Q."/>
        </authorList>
    </citation>
    <scope>NUCLEOTIDE SEQUENCE [LARGE SCALE GENOMIC DNA]</scope>
    <source>
        <strain evidence="22">cv. Varoflay</strain>
    </source>
</reference>
<keyword evidence="11 18" id="KW-1133">Transmembrane helix</keyword>
<comment type="catalytic activity">
    <reaction evidence="15">
        <text>L-seryl-[protein] + ATP = O-phospho-L-seryl-[protein] + ADP + H(+)</text>
        <dbReference type="Rhea" id="RHEA:17989"/>
        <dbReference type="Rhea" id="RHEA-COMP:9863"/>
        <dbReference type="Rhea" id="RHEA-COMP:11604"/>
        <dbReference type="ChEBI" id="CHEBI:15378"/>
        <dbReference type="ChEBI" id="CHEBI:29999"/>
        <dbReference type="ChEBI" id="CHEBI:30616"/>
        <dbReference type="ChEBI" id="CHEBI:83421"/>
        <dbReference type="ChEBI" id="CHEBI:456216"/>
        <dbReference type="EC" id="2.7.11.1"/>
    </reaction>
</comment>
<dbReference type="InterPro" id="IPR011009">
    <property type="entry name" value="Kinase-like_dom_sf"/>
</dbReference>
<dbReference type="PROSITE" id="PS51473">
    <property type="entry name" value="GNK2"/>
    <property type="match status" value="2"/>
</dbReference>
<evidence type="ECO:0000313" key="23">
    <source>
        <dbReference type="RefSeq" id="XP_021846869.2"/>
    </source>
</evidence>
<evidence type="ECO:0000256" key="2">
    <source>
        <dbReference type="ARBA" id="ARBA00012513"/>
    </source>
</evidence>
<dbReference type="GO" id="GO:0005886">
    <property type="term" value="C:plasma membrane"/>
    <property type="evidence" value="ECO:0000318"/>
    <property type="project" value="GO_Central"/>
</dbReference>
<evidence type="ECO:0000256" key="11">
    <source>
        <dbReference type="ARBA" id="ARBA00022989"/>
    </source>
</evidence>
<dbReference type="InterPro" id="IPR017441">
    <property type="entry name" value="Protein_kinase_ATP_BS"/>
</dbReference>
<feature type="domain" description="Gnk2-homologous" evidence="21">
    <location>
        <begin position="135"/>
        <end position="241"/>
    </location>
</feature>
<dbReference type="Pfam" id="PF01657">
    <property type="entry name" value="Stress-antifung"/>
    <property type="match status" value="2"/>
</dbReference>
<dbReference type="PROSITE" id="PS50011">
    <property type="entry name" value="PROTEIN_KINASE_DOM"/>
    <property type="match status" value="1"/>
</dbReference>
<evidence type="ECO:0000256" key="13">
    <source>
        <dbReference type="ARBA" id="ARBA00023180"/>
    </source>
</evidence>
<feature type="transmembrane region" description="Helical" evidence="18">
    <location>
        <begin position="266"/>
        <end position="289"/>
    </location>
</feature>
<dbReference type="GeneID" id="110786625"/>
<dbReference type="CDD" id="cd23509">
    <property type="entry name" value="Gnk2-like"/>
    <property type="match status" value="2"/>
</dbReference>
<evidence type="ECO:0000256" key="15">
    <source>
        <dbReference type="ARBA" id="ARBA00048679"/>
    </source>
</evidence>
<dbReference type="Pfam" id="PF07714">
    <property type="entry name" value="PK_Tyr_Ser-Thr"/>
    <property type="match status" value="1"/>
</dbReference>
<dbReference type="PANTHER" id="PTHR47982">
    <property type="entry name" value="PROLINE-RICH RECEPTOR-LIKE PROTEIN KINASE PERK4"/>
    <property type="match status" value="1"/>
</dbReference>
<dbReference type="GO" id="GO:0004674">
    <property type="term" value="F:protein serine/threonine kinase activity"/>
    <property type="evidence" value="ECO:0007669"/>
    <property type="project" value="UniProtKB-KW"/>
</dbReference>
<dbReference type="InterPro" id="IPR000719">
    <property type="entry name" value="Prot_kinase_dom"/>
</dbReference>
<reference evidence="23" key="2">
    <citation type="submission" date="2025-08" db="UniProtKB">
        <authorList>
            <consortium name="RefSeq"/>
        </authorList>
    </citation>
    <scope>IDENTIFICATION</scope>
    <source>
        <tissue evidence="23">Leaf</tissue>
    </source>
</reference>
<feature type="domain" description="Gnk2-homologous" evidence="21">
    <location>
        <begin position="27"/>
        <end position="129"/>
    </location>
</feature>
<evidence type="ECO:0000259" key="21">
    <source>
        <dbReference type="PROSITE" id="PS51473"/>
    </source>
</evidence>
<evidence type="ECO:0000256" key="4">
    <source>
        <dbReference type="ARBA" id="ARBA00022679"/>
    </source>
</evidence>
<evidence type="ECO:0000256" key="18">
    <source>
        <dbReference type="SAM" id="Phobius"/>
    </source>
</evidence>
<evidence type="ECO:0000256" key="17">
    <source>
        <dbReference type="SAM" id="MobiDB-lite"/>
    </source>
</evidence>
<evidence type="ECO:0000256" key="12">
    <source>
        <dbReference type="ARBA" id="ARBA00023136"/>
    </source>
</evidence>
<dbReference type="AlphaFoldDB" id="A0A9R0ICQ1"/>
<dbReference type="Gene3D" id="3.30.430.20">
    <property type="entry name" value="Gnk2 domain, C-X8-C-X2-C motif"/>
    <property type="match status" value="2"/>
</dbReference>
<evidence type="ECO:0000259" key="20">
    <source>
        <dbReference type="PROSITE" id="PS50011"/>
    </source>
</evidence>
<evidence type="ECO:0000256" key="1">
    <source>
        <dbReference type="ARBA" id="ARBA00004162"/>
    </source>
</evidence>
<evidence type="ECO:0000256" key="14">
    <source>
        <dbReference type="ARBA" id="ARBA00047899"/>
    </source>
</evidence>
<keyword evidence="22" id="KW-1185">Reference proteome</keyword>
<feature type="chain" id="PRO_5046882891" description="non-specific serine/threonine protein kinase" evidence="19">
    <location>
        <begin position="24"/>
        <end position="687"/>
    </location>
</feature>
<dbReference type="RefSeq" id="XP_021846869.2">
    <property type="nucleotide sequence ID" value="XM_021991177.2"/>
</dbReference>
<dbReference type="SMART" id="SM00220">
    <property type="entry name" value="S_TKc"/>
    <property type="match status" value="1"/>
</dbReference>
<keyword evidence="8 16" id="KW-0547">Nucleotide-binding</keyword>
<keyword evidence="5 18" id="KW-0812">Transmembrane</keyword>
<feature type="signal peptide" evidence="19">
    <location>
        <begin position="1"/>
        <end position="23"/>
    </location>
</feature>
<keyword evidence="3" id="KW-0723">Serine/threonine-protein kinase</keyword>
<protein>
    <recommendedName>
        <fullName evidence="2">non-specific serine/threonine protein kinase</fullName>
        <ecNumber evidence="2">2.7.11.1</ecNumber>
    </recommendedName>
</protein>
<keyword evidence="10 16" id="KW-0067">ATP-binding</keyword>
<proteinExistence type="predicted"/>
<feature type="domain" description="Protein kinase" evidence="20">
    <location>
        <begin position="324"/>
        <end position="606"/>
    </location>
</feature>
<dbReference type="EC" id="2.7.11.1" evidence="2"/>
<evidence type="ECO:0000256" key="9">
    <source>
        <dbReference type="ARBA" id="ARBA00022777"/>
    </source>
</evidence>
<sequence length="687" mass="76434">MSFLEKTAFKILLVFQLCYLGYSEPKFASSFCIENSGSYTKNSLYQTNLGFVSSNLTSASSLKRFSNFTTGKGINRVYALFYCRGDLKLSDCRECMETATSRIVLECSTQKEAIVFFEECTFRYANRSIFSLEEENPNDWSFSNTNVSDINQFNDELIAAMSGPMNQAAFNGSNRGFSTGITTNSSVNQSLYCLAQCTPDVLGNRCHQCLVAALGNLLYEGKTKMSLFMPSCQVMYSLDPFFSIGNASNSSQHDPALNSSRRSSKVYIIVGVAASLGLFFSLFILWFWLRKREVNKEYKNAQQFPYNVHSTFSYEELALATDNFSNANLLGQGGFGYVYKGVLINGKVVAVKQLKTGSAQGEREFQAEVETISLVHHSHLVSLVGYCISGVQRLLVYDFISNKTLDFHLHGRGLSPMSWESRLKIAIGAAKGLAYLHEDCNPKIIHRDIKTENILIDDEFEAKVADFGLAKFSLDTDTHVSTRVMGTFGYLAPEYAASGKLTEKSDVFSFGVVLLQLITGRKPVDRTRPFMDDSIVEWARPLLTQALESGRFSDIVDPRLEDYNLFEMAQMIACAAACVRVSARQRPQMTQVVQVLAGNLSAKDLLKENTAEDNTTYHESSDYDSISGQEKDDSKKFGKVAAIQSFTDTTITITGMYSANSSDLASTPSTESQQETLLNLDYLKQAR</sequence>
<evidence type="ECO:0000256" key="19">
    <source>
        <dbReference type="SAM" id="SignalP"/>
    </source>
</evidence>
<evidence type="ECO:0000256" key="3">
    <source>
        <dbReference type="ARBA" id="ARBA00022527"/>
    </source>
</evidence>
<dbReference type="SUPFAM" id="SSF56112">
    <property type="entry name" value="Protein kinase-like (PK-like)"/>
    <property type="match status" value="1"/>
</dbReference>
<dbReference type="KEGG" id="soe:110786625"/>
<keyword evidence="7" id="KW-0677">Repeat</keyword>
<dbReference type="InterPro" id="IPR047117">
    <property type="entry name" value="PERK1-13-like"/>
</dbReference>
<evidence type="ECO:0000256" key="10">
    <source>
        <dbReference type="ARBA" id="ARBA00022840"/>
    </source>
</evidence>